<gene>
    <name evidence="1" type="ORF">F5144DRAFT_325829</name>
</gene>
<proteinExistence type="predicted"/>
<dbReference type="Proteomes" id="UP000724584">
    <property type="component" value="Unassembled WGS sequence"/>
</dbReference>
<evidence type="ECO:0000313" key="2">
    <source>
        <dbReference type="Proteomes" id="UP000724584"/>
    </source>
</evidence>
<evidence type="ECO:0000313" key="1">
    <source>
        <dbReference type="EMBL" id="KAH6628811.1"/>
    </source>
</evidence>
<accession>A0ACB7P6I9</accession>
<reference evidence="1 2" key="1">
    <citation type="journal article" date="2021" name="Nat. Commun.">
        <title>Genetic determinants of endophytism in the Arabidopsis root mycobiome.</title>
        <authorList>
            <person name="Mesny F."/>
            <person name="Miyauchi S."/>
            <person name="Thiergart T."/>
            <person name="Pickel B."/>
            <person name="Atanasova L."/>
            <person name="Karlsson M."/>
            <person name="Huettel B."/>
            <person name="Barry K.W."/>
            <person name="Haridas S."/>
            <person name="Chen C."/>
            <person name="Bauer D."/>
            <person name="Andreopoulos W."/>
            <person name="Pangilinan J."/>
            <person name="LaButti K."/>
            <person name="Riley R."/>
            <person name="Lipzen A."/>
            <person name="Clum A."/>
            <person name="Drula E."/>
            <person name="Henrissat B."/>
            <person name="Kohler A."/>
            <person name="Grigoriev I.V."/>
            <person name="Martin F.M."/>
            <person name="Hacquard S."/>
        </authorList>
    </citation>
    <scope>NUCLEOTIDE SEQUENCE [LARGE SCALE GENOMIC DNA]</scope>
    <source>
        <strain evidence="1 2">MPI-SDFR-AT-0079</strain>
    </source>
</reference>
<name>A0ACB7P6I9_9PEZI</name>
<sequence length="201" mass="22575">MGSPHKVSSIRPRLRRDPTRFVFGARSLTKTIYFERLMLFIETRLQTLPCRHLRQSNRGLYLALSGLPGGELHVASHLVPDPVAVSRRRRRPGRGRGDWRSPSPPLSRSDPAQRQRRRQTHRRGNSCADPSLQPRPDSPPGTGPGLMPPFCSGCTAPSRMLFLWQRQGSLIKLNWGPTECSLDRNMADLDRGMVASCCSRG</sequence>
<dbReference type="EMBL" id="JAGIZQ010000005">
    <property type="protein sequence ID" value="KAH6628811.1"/>
    <property type="molecule type" value="Genomic_DNA"/>
</dbReference>
<organism evidence="1 2">
    <name type="scientific">Chaetomium tenue</name>
    <dbReference type="NCBI Taxonomy" id="1854479"/>
    <lineage>
        <taxon>Eukaryota</taxon>
        <taxon>Fungi</taxon>
        <taxon>Dikarya</taxon>
        <taxon>Ascomycota</taxon>
        <taxon>Pezizomycotina</taxon>
        <taxon>Sordariomycetes</taxon>
        <taxon>Sordariomycetidae</taxon>
        <taxon>Sordariales</taxon>
        <taxon>Chaetomiaceae</taxon>
        <taxon>Chaetomium</taxon>
    </lineage>
</organism>
<keyword evidence="2" id="KW-1185">Reference proteome</keyword>
<protein>
    <submittedName>
        <fullName evidence="1">Uncharacterized protein</fullName>
    </submittedName>
</protein>
<comment type="caution">
    <text evidence="1">The sequence shown here is derived from an EMBL/GenBank/DDBJ whole genome shotgun (WGS) entry which is preliminary data.</text>
</comment>